<evidence type="ECO:0000313" key="2">
    <source>
        <dbReference type="EMBL" id="UYV99800.1"/>
    </source>
</evidence>
<dbReference type="AlphaFoldDB" id="A0AAX3ENT1"/>
<reference evidence="2" key="1">
    <citation type="submission" date="2022-07" db="EMBL/GenBank/DDBJ databases">
        <authorList>
            <person name="Wu T."/>
        </authorList>
    </citation>
    <scope>NUCLEOTIDE SEQUENCE</scope>
    <source>
        <strain evidence="2">SD-1</strain>
    </source>
</reference>
<sequence>MEQGSPTGTARLKAPSWKDPRLLIGILLVLLSVSGVVAVIGSADKTNKLYAAKEPIAVGQSISADDFEAVDVRLGDVEAFYLTVSAGLAEGDVALQRIEKHQLVPRQSLGRADALDRKPVAIPVETALPDQVVPGARVDVWVSKPDSARGFDRPVLLLPGAEVTAVAPGSSALGASKSTVLLVLVTDQQMPELLGAQANGAKVSAVWNPSGVRQ</sequence>
<evidence type="ECO:0000313" key="3">
    <source>
        <dbReference type="Proteomes" id="UP001163293"/>
    </source>
</evidence>
<keyword evidence="1" id="KW-0812">Transmembrane</keyword>
<feature type="transmembrane region" description="Helical" evidence="1">
    <location>
        <begin position="22"/>
        <end position="43"/>
    </location>
</feature>
<dbReference type="EMBL" id="CP101185">
    <property type="protein sequence ID" value="UYV99800.1"/>
    <property type="molecule type" value="Genomic_DNA"/>
</dbReference>
<gene>
    <name evidence="2" type="ORF">NL394_14655</name>
</gene>
<evidence type="ECO:0008006" key="4">
    <source>
        <dbReference type="Google" id="ProtNLM"/>
    </source>
</evidence>
<accession>A0AAX3ENT1</accession>
<proteinExistence type="predicted"/>
<organism evidence="2 3">
    <name type="scientific">Paenarthrobacter ureafaciens</name>
    <dbReference type="NCBI Taxonomy" id="37931"/>
    <lineage>
        <taxon>Bacteria</taxon>
        <taxon>Bacillati</taxon>
        <taxon>Actinomycetota</taxon>
        <taxon>Actinomycetes</taxon>
        <taxon>Micrococcales</taxon>
        <taxon>Micrococcaceae</taxon>
        <taxon>Paenarthrobacter</taxon>
    </lineage>
</organism>
<name>A0AAX3ENT1_PAEUR</name>
<evidence type="ECO:0000256" key="1">
    <source>
        <dbReference type="SAM" id="Phobius"/>
    </source>
</evidence>
<keyword evidence="3" id="KW-1185">Reference proteome</keyword>
<dbReference type="Proteomes" id="UP001163293">
    <property type="component" value="Chromosome"/>
</dbReference>
<dbReference type="RefSeq" id="WP_031216358.1">
    <property type="nucleotide sequence ID" value="NZ_BDMH01000008.1"/>
</dbReference>
<keyword evidence="1" id="KW-1133">Transmembrane helix</keyword>
<keyword evidence="1" id="KW-0472">Membrane</keyword>
<protein>
    <recommendedName>
        <fullName evidence="4">SAF domain-containing protein</fullName>
    </recommendedName>
</protein>